<evidence type="ECO:0000313" key="4">
    <source>
        <dbReference type="Proteomes" id="UP000682843"/>
    </source>
</evidence>
<dbReference type="InterPro" id="IPR051803">
    <property type="entry name" value="TA_system_RelE-like_toxin"/>
</dbReference>
<organism evidence="3 4">
    <name type="scientific">Tardiphaga alba</name>
    <dbReference type="NCBI Taxonomy" id="340268"/>
    <lineage>
        <taxon>Bacteria</taxon>
        <taxon>Pseudomonadati</taxon>
        <taxon>Pseudomonadota</taxon>
        <taxon>Alphaproteobacteria</taxon>
        <taxon>Hyphomicrobiales</taxon>
        <taxon>Nitrobacteraceae</taxon>
        <taxon>Tardiphaga</taxon>
    </lineage>
</organism>
<keyword evidence="2" id="KW-1277">Toxin-antitoxin system</keyword>
<dbReference type="RefSeq" id="WP_211910048.1">
    <property type="nucleotide sequence ID" value="NZ_CP036498.1"/>
</dbReference>
<gene>
    <name evidence="3" type="ORF">RPMA_23105</name>
</gene>
<dbReference type="InterPro" id="IPR035093">
    <property type="entry name" value="RelE/ParE_toxin_dom_sf"/>
</dbReference>
<evidence type="ECO:0000313" key="3">
    <source>
        <dbReference type="EMBL" id="QUS41407.1"/>
    </source>
</evidence>
<proteinExistence type="inferred from homology"/>
<comment type="similarity">
    <text evidence="1">Belongs to the RelE toxin family.</text>
</comment>
<dbReference type="Pfam" id="PF05016">
    <property type="entry name" value="ParE_toxin"/>
    <property type="match status" value="1"/>
</dbReference>
<dbReference type="PANTHER" id="PTHR33755">
    <property type="entry name" value="TOXIN PARE1-RELATED"/>
    <property type="match status" value="1"/>
</dbReference>
<dbReference type="Gene3D" id="3.30.2310.20">
    <property type="entry name" value="RelE-like"/>
    <property type="match status" value="1"/>
</dbReference>
<dbReference type="Proteomes" id="UP000682843">
    <property type="component" value="Chromosome"/>
</dbReference>
<dbReference type="InterPro" id="IPR007712">
    <property type="entry name" value="RelE/ParE_toxin"/>
</dbReference>
<evidence type="ECO:0000256" key="1">
    <source>
        <dbReference type="ARBA" id="ARBA00006226"/>
    </source>
</evidence>
<accession>A0ABX8ADP6</accession>
<protein>
    <submittedName>
        <fullName evidence="3">Type II toxin-antitoxin system RelE/ParE family toxin</fullName>
    </submittedName>
</protein>
<evidence type="ECO:0000256" key="2">
    <source>
        <dbReference type="ARBA" id="ARBA00022649"/>
    </source>
</evidence>
<reference evidence="3 4" key="1">
    <citation type="submission" date="2019-02" db="EMBL/GenBank/DDBJ databases">
        <title>Emended description of the genus Rhodopseudomonas and description of Rhodopseudomonas albus sp. nov., a non-phototrophic, heavy-metal-tolerant bacterium isolated from garden soil.</title>
        <authorList>
            <person name="Bao Z."/>
            <person name="Cao W.W."/>
            <person name="Sato Y."/>
            <person name="Nishizawa T."/>
            <person name="Zhao J."/>
            <person name="Guo Y."/>
            <person name="Ohta H."/>
        </authorList>
    </citation>
    <scope>NUCLEOTIDE SEQUENCE [LARGE SCALE GENOMIC DNA]</scope>
    <source>
        <strain evidence="3 4">SK50-23</strain>
    </source>
</reference>
<keyword evidence="4" id="KW-1185">Reference proteome</keyword>
<sequence>MKPIYSRRALADLHRISDYYAVQASPAIAEAIGQRLAEVVDQFCQAPRSAPILPRRSKIRSVPVVNYPFRIFYRIRKDAVEIVHIRHTSRQPLKP</sequence>
<name>A0ABX8ADP6_9BRAD</name>
<dbReference type="EMBL" id="CP036498">
    <property type="protein sequence ID" value="QUS41407.1"/>
    <property type="molecule type" value="Genomic_DNA"/>
</dbReference>